<dbReference type="Proteomes" id="UP001054945">
    <property type="component" value="Unassembled WGS sequence"/>
</dbReference>
<dbReference type="EMBL" id="BPLR01001720">
    <property type="protein sequence ID" value="GIZ04347.1"/>
    <property type="molecule type" value="Genomic_DNA"/>
</dbReference>
<keyword evidence="3" id="KW-1185">Reference proteome</keyword>
<feature type="region of interest" description="Disordered" evidence="1">
    <location>
        <begin position="1"/>
        <end position="30"/>
    </location>
</feature>
<accession>A0AAV4YAT9</accession>
<organism evidence="2 3">
    <name type="scientific">Caerostris extrusa</name>
    <name type="common">Bark spider</name>
    <name type="synonym">Caerostris bankana</name>
    <dbReference type="NCBI Taxonomy" id="172846"/>
    <lineage>
        <taxon>Eukaryota</taxon>
        <taxon>Metazoa</taxon>
        <taxon>Ecdysozoa</taxon>
        <taxon>Arthropoda</taxon>
        <taxon>Chelicerata</taxon>
        <taxon>Arachnida</taxon>
        <taxon>Araneae</taxon>
        <taxon>Araneomorphae</taxon>
        <taxon>Entelegynae</taxon>
        <taxon>Araneoidea</taxon>
        <taxon>Araneidae</taxon>
        <taxon>Caerostris</taxon>
    </lineage>
</organism>
<protein>
    <submittedName>
        <fullName evidence="2">Uncharacterized protein</fullName>
    </submittedName>
</protein>
<name>A0AAV4YAT9_CAEEX</name>
<sequence>MVGRMEGTKEGWMGGNGGGKERRKDLWGNGGWKDRMKEGRLKWKRNRDIGWRDGWMDVWMDGKKHHKKQMRDVISYKGKTKDKEISGWKSSGHTEFEVGMKLSSIFLGLTSDNSKGKYPQ</sequence>
<reference evidence="2 3" key="1">
    <citation type="submission" date="2021-06" db="EMBL/GenBank/DDBJ databases">
        <title>Caerostris extrusa draft genome.</title>
        <authorList>
            <person name="Kono N."/>
            <person name="Arakawa K."/>
        </authorList>
    </citation>
    <scope>NUCLEOTIDE SEQUENCE [LARGE SCALE GENOMIC DNA]</scope>
</reference>
<feature type="compositionally biased region" description="Basic and acidic residues" evidence="1">
    <location>
        <begin position="19"/>
        <end position="30"/>
    </location>
</feature>
<dbReference type="AlphaFoldDB" id="A0AAV4YAT9"/>
<evidence type="ECO:0000313" key="2">
    <source>
        <dbReference type="EMBL" id="GIZ04347.1"/>
    </source>
</evidence>
<gene>
    <name evidence="2" type="ORF">CEXT_25381</name>
</gene>
<evidence type="ECO:0000313" key="3">
    <source>
        <dbReference type="Proteomes" id="UP001054945"/>
    </source>
</evidence>
<evidence type="ECO:0000256" key="1">
    <source>
        <dbReference type="SAM" id="MobiDB-lite"/>
    </source>
</evidence>
<comment type="caution">
    <text evidence="2">The sequence shown here is derived from an EMBL/GenBank/DDBJ whole genome shotgun (WGS) entry which is preliminary data.</text>
</comment>
<proteinExistence type="predicted"/>